<sequence length="198" mass="21524">MISQTAAGVAGTMDLWSRHSLPMFTMWKPSTSFSGAMALHTARSLMCSGEEILGKRTAEFIAKRTDRLACSTSRETPVFTGKRQLHQQAADPPVAGCTRHLCLTQDAGGPGLVLDVGATGRVVPHQDHSQVGSHVALSYQLFHVTLDFSVELPSQLRPRNHHGGVPGGVHCRDMKEVTGCRHKMNRALTIQISQVTEM</sequence>
<dbReference type="AlphaFoldDB" id="A0A4Z2HNL2"/>
<evidence type="ECO:0000313" key="2">
    <source>
        <dbReference type="Proteomes" id="UP000314294"/>
    </source>
</evidence>
<reference evidence="1 2" key="1">
    <citation type="submission" date="2019-03" db="EMBL/GenBank/DDBJ databases">
        <title>First draft genome of Liparis tanakae, snailfish: a comprehensive survey of snailfish specific genes.</title>
        <authorList>
            <person name="Kim W."/>
            <person name="Song I."/>
            <person name="Jeong J.-H."/>
            <person name="Kim D."/>
            <person name="Kim S."/>
            <person name="Ryu S."/>
            <person name="Song J.Y."/>
            <person name="Lee S.K."/>
        </authorList>
    </citation>
    <scope>NUCLEOTIDE SEQUENCE [LARGE SCALE GENOMIC DNA]</scope>
    <source>
        <tissue evidence="1">Muscle</tissue>
    </source>
</reference>
<dbReference type="Proteomes" id="UP000314294">
    <property type="component" value="Unassembled WGS sequence"/>
</dbReference>
<gene>
    <name evidence="1" type="ORF">EYF80_023259</name>
</gene>
<organism evidence="1 2">
    <name type="scientific">Liparis tanakae</name>
    <name type="common">Tanaka's snailfish</name>
    <dbReference type="NCBI Taxonomy" id="230148"/>
    <lineage>
        <taxon>Eukaryota</taxon>
        <taxon>Metazoa</taxon>
        <taxon>Chordata</taxon>
        <taxon>Craniata</taxon>
        <taxon>Vertebrata</taxon>
        <taxon>Euteleostomi</taxon>
        <taxon>Actinopterygii</taxon>
        <taxon>Neopterygii</taxon>
        <taxon>Teleostei</taxon>
        <taxon>Neoteleostei</taxon>
        <taxon>Acanthomorphata</taxon>
        <taxon>Eupercaria</taxon>
        <taxon>Perciformes</taxon>
        <taxon>Cottioidei</taxon>
        <taxon>Cottales</taxon>
        <taxon>Liparidae</taxon>
        <taxon>Liparis</taxon>
    </lineage>
</organism>
<protein>
    <submittedName>
        <fullName evidence="1">Uncharacterized protein</fullName>
    </submittedName>
</protein>
<comment type="caution">
    <text evidence="1">The sequence shown here is derived from an EMBL/GenBank/DDBJ whole genome shotgun (WGS) entry which is preliminary data.</text>
</comment>
<keyword evidence="2" id="KW-1185">Reference proteome</keyword>
<dbReference type="EMBL" id="SRLO01000217">
    <property type="protein sequence ID" value="TNN66573.1"/>
    <property type="molecule type" value="Genomic_DNA"/>
</dbReference>
<proteinExistence type="predicted"/>
<evidence type="ECO:0000313" key="1">
    <source>
        <dbReference type="EMBL" id="TNN66573.1"/>
    </source>
</evidence>
<name>A0A4Z2HNL2_9TELE</name>
<accession>A0A4Z2HNL2</accession>